<comment type="caution">
    <text evidence="3">The sequence shown here is derived from an EMBL/GenBank/DDBJ whole genome shotgun (WGS) entry which is preliminary data.</text>
</comment>
<organism evidence="3 4">
    <name type="scientific">Lolium multiflorum</name>
    <name type="common">Italian ryegrass</name>
    <name type="synonym">Lolium perenne subsp. multiflorum</name>
    <dbReference type="NCBI Taxonomy" id="4521"/>
    <lineage>
        <taxon>Eukaryota</taxon>
        <taxon>Viridiplantae</taxon>
        <taxon>Streptophyta</taxon>
        <taxon>Embryophyta</taxon>
        <taxon>Tracheophyta</taxon>
        <taxon>Spermatophyta</taxon>
        <taxon>Magnoliopsida</taxon>
        <taxon>Liliopsida</taxon>
        <taxon>Poales</taxon>
        <taxon>Poaceae</taxon>
        <taxon>BOP clade</taxon>
        <taxon>Pooideae</taxon>
        <taxon>Poodae</taxon>
        <taxon>Poeae</taxon>
        <taxon>Poeae Chloroplast Group 2 (Poeae type)</taxon>
        <taxon>Loliodinae</taxon>
        <taxon>Loliinae</taxon>
        <taxon>Lolium</taxon>
    </lineage>
</organism>
<dbReference type="EMBL" id="JAUUTY010000600">
    <property type="protein sequence ID" value="KAK1599205.1"/>
    <property type="molecule type" value="Genomic_DNA"/>
</dbReference>
<protein>
    <recommendedName>
        <fullName evidence="5">F-box domain-containing protein</fullName>
    </recommendedName>
</protein>
<dbReference type="InterPro" id="IPR036047">
    <property type="entry name" value="F-box-like_dom_sf"/>
</dbReference>
<dbReference type="AlphaFoldDB" id="A0AAD8QAR8"/>
<accession>A0AAD8QAR8</accession>
<dbReference type="Proteomes" id="UP001231189">
    <property type="component" value="Unassembled WGS sequence"/>
</dbReference>
<feature type="domain" description="F-box protein AT5G49610-like beta-propeller" evidence="2">
    <location>
        <begin position="112"/>
        <end position="399"/>
    </location>
</feature>
<dbReference type="Pfam" id="PF23635">
    <property type="entry name" value="Beta-prop_AT5G49610-like"/>
    <property type="match status" value="1"/>
</dbReference>
<evidence type="ECO:0008006" key="5">
    <source>
        <dbReference type="Google" id="ProtNLM"/>
    </source>
</evidence>
<proteinExistence type="predicted"/>
<evidence type="ECO:0000259" key="1">
    <source>
        <dbReference type="Pfam" id="PF00646"/>
    </source>
</evidence>
<keyword evidence="4" id="KW-1185">Reference proteome</keyword>
<gene>
    <name evidence="3" type="ORF">QYE76_017079</name>
</gene>
<dbReference type="InterPro" id="IPR056594">
    <property type="entry name" value="AT5G49610-like_b-prop"/>
</dbReference>
<dbReference type="PANTHER" id="PTHR33207">
    <property type="entry name" value="F-BOX DOMAIN CONTAINING PROTEIN-RELATED"/>
    <property type="match status" value="1"/>
</dbReference>
<evidence type="ECO:0000313" key="4">
    <source>
        <dbReference type="Proteomes" id="UP001231189"/>
    </source>
</evidence>
<evidence type="ECO:0000313" key="3">
    <source>
        <dbReference type="EMBL" id="KAK1599205.1"/>
    </source>
</evidence>
<sequence length="410" mass="45222">MYGDRLTPTAASVAAVLRDDDLLREIFLRLGFPNYLVRAALVSKRWLFQISDPAFLSRFRDRHPPRLLGICVGHPSLYQFVPLPRPPELTVVSRRAAASCNDAFAAGRGQCIKHCRNGRLITGLYHDGRFRYSLLSPLLAEEPVVVLPPTPVSRRDWKDRPQKAFTEIFLPEDGGSDGITLVNLWTVGGKVSAELYVLRSGGWGVPATAATELELPVEQHHATFLKAMLPPVHAKVFLVTTFGFTLVLDLATASFFTLELPVGVGQSYKISCADGSGLYLVNVDGFQLSVWLYQMTGGDNHAGGWLLVDTFCILDACRRVAADSWVPKNGDFFGVLAVGENAEFVFLDHVASGVLFYIHLRSRLAEKVYQRRTSGAGLAYSVLDHIRCSPFMMSWPPIFPALSGGPDQQE</sequence>
<evidence type="ECO:0000259" key="2">
    <source>
        <dbReference type="Pfam" id="PF23635"/>
    </source>
</evidence>
<dbReference type="Pfam" id="PF00646">
    <property type="entry name" value="F-box"/>
    <property type="match status" value="1"/>
</dbReference>
<reference evidence="3" key="1">
    <citation type="submission" date="2023-07" db="EMBL/GenBank/DDBJ databases">
        <title>A chromosome-level genome assembly of Lolium multiflorum.</title>
        <authorList>
            <person name="Chen Y."/>
            <person name="Copetti D."/>
            <person name="Kolliker R."/>
            <person name="Studer B."/>
        </authorList>
    </citation>
    <scope>NUCLEOTIDE SEQUENCE</scope>
    <source>
        <strain evidence="3">02402/16</strain>
        <tissue evidence="3">Leaf</tissue>
    </source>
</reference>
<name>A0AAD8QAR8_LOLMU</name>
<dbReference type="SUPFAM" id="SSF81383">
    <property type="entry name" value="F-box domain"/>
    <property type="match status" value="1"/>
</dbReference>
<feature type="domain" description="F-box" evidence="1">
    <location>
        <begin position="20"/>
        <end position="56"/>
    </location>
</feature>
<dbReference type="InterPro" id="IPR001810">
    <property type="entry name" value="F-box_dom"/>
</dbReference>